<protein>
    <submittedName>
        <fullName evidence="1">Uncharacterized protein</fullName>
    </submittedName>
</protein>
<reference evidence="2" key="1">
    <citation type="journal article" date="2017" name="Nat. Ecol. Evol.">
        <title>Genome expansion and lineage-specific genetic innovations in the forest pathogenic fungi Armillaria.</title>
        <authorList>
            <person name="Sipos G."/>
            <person name="Prasanna A.N."/>
            <person name="Walter M.C."/>
            <person name="O'Connor E."/>
            <person name="Balint B."/>
            <person name="Krizsan K."/>
            <person name="Kiss B."/>
            <person name="Hess J."/>
            <person name="Varga T."/>
            <person name="Slot J."/>
            <person name="Riley R."/>
            <person name="Boka B."/>
            <person name="Rigling D."/>
            <person name="Barry K."/>
            <person name="Lee J."/>
            <person name="Mihaltcheva S."/>
            <person name="LaButti K."/>
            <person name="Lipzen A."/>
            <person name="Waldron R."/>
            <person name="Moloney N.M."/>
            <person name="Sperisen C."/>
            <person name="Kredics L."/>
            <person name="Vagvoelgyi C."/>
            <person name="Patrignani A."/>
            <person name="Fitzpatrick D."/>
            <person name="Nagy I."/>
            <person name="Doyle S."/>
            <person name="Anderson J.B."/>
            <person name="Grigoriev I.V."/>
            <person name="Gueldener U."/>
            <person name="Muensterkoetter M."/>
            <person name="Nagy L.G."/>
        </authorList>
    </citation>
    <scope>NUCLEOTIDE SEQUENCE [LARGE SCALE GENOMIC DNA]</scope>
    <source>
        <strain evidence="2">28-4</strain>
    </source>
</reference>
<gene>
    <name evidence="1" type="ORF">ARMSODRAFT_1000626</name>
</gene>
<proteinExistence type="predicted"/>
<name>A0A2H3BZ74_9AGAR</name>
<dbReference type="Proteomes" id="UP000218334">
    <property type="component" value="Unassembled WGS sequence"/>
</dbReference>
<dbReference type="AlphaFoldDB" id="A0A2H3BZ74"/>
<dbReference type="EMBL" id="KZ293418">
    <property type="protein sequence ID" value="PBK74910.1"/>
    <property type="molecule type" value="Genomic_DNA"/>
</dbReference>
<organism evidence="1 2">
    <name type="scientific">Armillaria solidipes</name>
    <dbReference type="NCBI Taxonomy" id="1076256"/>
    <lineage>
        <taxon>Eukaryota</taxon>
        <taxon>Fungi</taxon>
        <taxon>Dikarya</taxon>
        <taxon>Basidiomycota</taxon>
        <taxon>Agaricomycotina</taxon>
        <taxon>Agaricomycetes</taxon>
        <taxon>Agaricomycetidae</taxon>
        <taxon>Agaricales</taxon>
        <taxon>Marasmiineae</taxon>
        <taxon>Physalacriaceae</taxon>
        <taxon>Armillaria</taxon>
    </lineage>
</organism>
<evidence type="ECO:0000313" key="2">
    <source>
        <dbReference type="Proteomes" id="UP000218334"/>
    </source>
</evidence>
<keyword evidence="2" id="KW-1185">Reference proteome</keyword>
<evidence type="ECO:0000313" key="1">
    <source>
        <dbReference type="EMBL" id="PBK74910.1"/>
    </source>
</evidence>
<sequence length="319" mass="35440">MWKIVAVKRTSDPPQSSDIPSDALIGELTTPLPARPSIATPSTLTRVPLYGNDKRYMKSELAVYDEGERAAMTAGDKKNASSAVSRDLDGHAIVPIPLIERKSPTNHPSEASALNTYPIIGVTETPLRDFAIHGQWGTRGKPKALQEGADVIFREPDDPGQPKNDQQDVRREFQFRSFEISRKRQLWPRLGDLQIVERTEEKCVLRWARISSQSGPRSKDIHVPGGTLVSLSIGPRYFLNIDQGIGCKVHKEFGYSATINVPLEKIQGGMNFDPLNRDEAGQTLHKFNSLQVILKMSCVPLMVEDVVTAVEVSDFRISE</sequence>
<accession>A0A2H3BZ74</accession>